<dbReference type="AlphaFoldDB" id="A0AAE8SZF7"/>
<organism evidence="7 8">
    <name type="scientific">Cephalotrichum gorgonifer</name>
    <dbReference type="NCBI Taxonomy" id="2041049"/>
    <lineage>
        <taxon>Eukaryota</taxon>
        <taxon>Fungi</taxon>
        <taxon>Dikarya</taxon>
        <taxon>Ascomycota</taxon>
        <taxon>Pezizomycotina</taxon>
        <taxon>Sordariomycetes</taxon>
        <taxon>Hypocreomycetidae</taxon>
        <taxon>Microascales</taxon>
        <taxon>Microascaceae</taxon>
        <taxon>Cephalotrichum</taxon>
    </lineage>
</organism>
<comment type="caution">
    <text evidence="7">The sequence shown here is derived from an EMBL/GenBank/DDBJ whole genome shotgun (WGS) entry which is preliminary data.</text>
</comment>
<dbReference type="InterPro" id="IPR016715">
    <property type="entry name" value="PAF_acetylhydro_eukaryote"/>
</dbReference>
<gene>
    <name evidence="7" type="ORF">DNG_09533</name>
</gene>
<keyword evidence="3 4" id="KW-0443">Lipid metabolism</keyword>
<keyword evidence="2 4" id="KW-0442">Lipid degradation</keyword>
<comment type="catalytic activity">
    <reaction evidence="4">
        <text>a 1-O-alkyl-2-acetyl-sn-glycero-3-phosphocholine + H2O = a 1-O-alkyl-sn-glycero-3-phosphocholine + acetate + H(+)</text>
        <dbReference type="Rhea" id="RHEA:17777"/>
        <dbReference type="ChEBI" id="CHEBI:15377"/>
        <dbReference type="ChEBI" id="CHEBI:15378"/>
        <dbReference type="ChEBI" id="CHEBI:30089"/>
        <dbReference type="ChEBI" id="CHEBI:30909"/>
        <dbReference type="ChEBI" id="CHEBI:36707"/>
        <dbReference type="EC" id="3.1.1.47"/>
    </reaction>
</comment>
<evidence type="ECO:0000313" key="7">
    <source>
        <dbReference type="EMBL" id="SPO06839.1"/>
    </source>
</evidence>
<evidence type="ECO:0000256" key="6">
    <source>
        <dbReference type="SAM" id="MobiDB-lite"/>
    </source>
</evidence>
<reference evidence="7" key="1">
    <citation type="submission" date="2018-03" db="EMBL/GenBank/DDBJ databases">
        <authorList>
            <person name="Guldener U."/>
        </authorList>
    </citation>
    <scope>NUCLEOTIDE SEQUENCE</scope>
</reference>
<feature type="region of interest" description="Disordered" evidence="6">
    <location>
        <begin position="175"/>
        <end position="228"/>
    </location>
</feature>
<keyword evidence="1 4" id="KW-0378">Hydrolase</keyword>
<dbReference type="InterPro" id="IPR029058">
    <property type="entry name" value="AB_hydrolase_fold"/>
</dbReference>
<dbReference type="PANTHER" id="PTHR10272:SF7">
    <property type="entry name" value="PHOSPHOLIPASE-RELATED"/>
    <property type="match status" value="1"/>
</dbReference>
<feature type="compositionally biased region" description="Low complexity" evidence="6">
    <location>
        <begin position="200"/>
        <end position="228"/>
    </location>
</feature>
<dbReference type="Proteomes" id="UP001187682">
    <property type="component" value="Unassembled WGS sequence"/>
</dbReference>
<feature type="active site" description="Charge relay system" evidence="5">
    <location>
        <position position="351"/>
    </location>
</feature>
<feature type="compositionally biased region" description="Low complexity" evidence="6">
    <location>
        <begin position="175"/>
        <end position="188"/>
    </location>
</feature>
<feature type="active site" description="Nucleophile" evidence="5">
    <location>
        <position position="300"/>
    </location>
</feature>
<evidence type="ECO:0000256" key="1">
    <source>
        <dbReference type="ARBA" id="ARBA00022801"/>
    </source>
</evidence>
<evidence type="ECO:0000256" key="2">
    <source>
        <dbReference type="ARBA" id="ARBA00022963"/>
    </source>
</evidence>
<comment type="similarity">
    <text evidence="4">Belongs to the serine esterase family.</text>
</comment>
<dbReference type="EMBL" id="ONZQ02000017">
    <property type="protein sequence ID" value="SPO06839.1"/>
    <property type="molecule type" value="Genomic_DNA"/>
</dbReference>
<dbReference type="Gene3D" id="3.40.50.1820">
    <property type="entry name" value="alpha/beta hydrolase"/>
    <property type="match status" value="1"/>
</dbReference>
<proteinExistence type="inferred from homology"/>
<dbReference type="EC" id="3.1.1.47" evidence="4"/>
<feature type="compositionally biased region" description="Low complexity" evidence="6">
    <location>
        <begin position="539"/>
        <end position="549"/>
    </location>
</feature>
<feature type="active site" description="Charge relay system" evidence="5">
    <location>
        <position position="442"/>
    </location>
</feature>
<dbReference type="GO" id="GO:0016042">
    <property type="term" value="P:lipid catabolic process"/>
    <property type="evidence" value="ECO:0007669"/>
    <property type="project" value="UniProtKB-KW"/>
</dbReference>
<dbReference type="PANTHER" id="PTHR10272">
    <property type="entry name" value="PLATELET-ACTIVATING FACTOR ACETYLHYDROLASE"/>
    <property type="match status" value="1"/>
</dbReference>
<evidence type="ECO:0000313" key="8">
    <source>
        <dbReference type="Proteomes" id="UP001187682"/>
    </source>
</evidence>
<dbReference type="PIRSF" id="PIRSF018169">
    <property type="entry name" value="PAF_acetylhydrolase"/>
    <property type="match status" value="1"/>
</dbReference>
<accession>A0AAE8SZF7</accession>
<sequence length="611" mass="65011">MPTIIPVPSFPAYTGPHRVGTLDVEIPVSELPQPCARPEGSEHIATVQFRVFYPTEEAARGDSRVSWLPQPQRKFISGYSRFAGAKPFLASMFSYLPRHLYHTTIPASKNAPVLPPTTATARWPLIIFSHGLGGSRNAYSHVAGSLASHGAIVVCTEHRDGSAVTSFIRDTAAPTSSSASASSSSQSAPPSPSPSPSLTPPARSKGSRFSRPSSTRPSRPSRTVPYSRISHDVTPEMYTAREAQLRIRLWEVALIYESLVAIDRAGDAAVTNLNASTTTLAGLKGAMDLEPGKVVFSGHSFGSATTIQLLKSTYYADSPALQEMKHPLFVPAESCALRAQITERTPAILLDLWATPLLGPSSAPLLNLPLPAYAPVPDAPGGAAVLAILSEAFYGWSSHLLVTCRILAPTPAAEPLAPDTYLRADGSGIAEPRAYYVRGSAHQSQSDFGVLFPWLLRRALKVEEPERVTRLNLRAMLQFLRRNGVPVARTCGGNMVEGPGGGDGVDDDPVILEKEGIETWEWLDTVVLSKGAAGEEGETAATVGRTEAGMESELEAGLRAGDTSSGEEERPGDLPTSGTETDRATANGVQVNDAEPPASNAQPTKVVEAWA</sequence>
<evidence type="ECO:0000256" key="5">
    <source>
        <dbReference type="PIRSR" id="PIRSR018169-1"/>
    </source>
</evidence>
<feature type="region of interest" description="Disordered" evidence="6">
    <location>
        <begin position="531"/>
        <end position="611"/>
    </location>
</feature>
<dbReference type="GO" id="GO:0003847">
    <property type="term" value="F:1-alkyl-2-acetylglycerophosphocholine esterase activity"/>
    <property type="evidence" value="ECO:0007669"/>
    <property type="project" value="UniProtKB-UniRule"/>
</dbReference>
<feature type="compositionally biased region" description="Pro residues" evidence="6">
    <location>
        <begin position="189"/>
        <end position="199"/>
    </location>
</feature>
<protein>
    <recommendedName>
        <fullName evidence="4">Putative phospholipase</fullName>
        <ecNumber evidence="4">3.1.1.47</ecNumber>
    </recommendedName>
</protein>
<name>A0AAE8SZF7_9PEZI</name>
<evidence type="ECO:0000256" key="3">
    <source>
        <dbReference type="ARBA" id="ARBA00023098"/>
    </source>
</evidence>
<keyword evidence="8" id="KW-1185">Reference proteome</keyword>
<dbReference type="SUPFAM" id="SSF53474">
    <property type="entry name" value="alpha/beta-Hydrolases"/>
    <property type="match status" value="1"/>
</dbReference>
<evidence type="ECO:0000256" key="4">
    <source>
        <dbReference type="PIRNR" id="PIRNR018169"/>
    </source>
</evidence>
<dbReference type="Pfam" id="PF03403">
    <property type="entry name" value="PAF-AH_p_II"/>
    <property type="match status" value="2"/>
</dbReference>